<comment type="caution">
    <text evidence="4">The sequence shown here is derived from an EMBL/GenBank/DDBJ whole genome shotgun (WGS) entry which is preliminary data.</text>
</comment>
<evidence type="ECO:0000313" key="4">
    <source>
        <dbReference type="EMBL" id="MFC5969715.1"/>
    </source>
</evidence>
<protein>
    <submittedName>
        <fullName evidence="4">Response regulator</fullName>
    </submittedName>
</protein>
<dbReference type="EMBL" id="JBHSQH010000001">
    <property type="protein sequence ID" value="MFC5969715.1"/>
    <property type="molecule type" value="Genomic_DNA"/>
</dbReference>
<dbReference type="InterPro" id="IPR011006">
    <property type="entry name" value="CheY-like_superfamily"/>
</dbReference>
<dbReference type="RefSeq" id="WP_247418036.1">
    <property type="nucleotide sequence ID" value="NZ_JALLGW010000001.1"/>
</dbReference>
<feature type="modified residue" description="4-aspartylphosphate" evidence="2">
    <location>
        <position position="58"/>
    </location>
</feature>
<dbReference type="InterPro" id="IPR050595">
    <property type="entry name" value="Bact_response_regulator"/>
</dbReference>
<dbReference type="SMART" id="SM00448">
    <property type="entry name" value="REC"/>
    <property type="match status" value="1"/>
</dbReference>
<evidence type="ECO:0000256" key="1">
    <source>
        <dbReference type="ARBA" id="ARBA00022553"/>
    </source>
</evidence>
<organism evidence="4 5">
    <name type="scientific">Halomarina salina</name>
    <dbReference type="NCBI Taxonomy" id="1872699"/>
    <lineage>
        <taxon>Archaea</taxon>
        <taxon>Methanobacteriati</taxon>
        <taxon>Methanobacteriota</taxon>
        <taxon>Stenosarchaea group</taxon>
        <taxon>Halobacteria</taxon>
        <taxon>Halobacteriales</taxon>
        <taxon>Natronomonadaceae</taxon>
        <taxon>Halomarina</taxon>
    </lineage>
</organism>
<accession>A0ABD5RHD6</accession>
<dbReference type="PANTHER" id="PTHR44591:SF3">
    <property type="entry name" value="RESPONSE REGULATORY DOMAIN-CONTAINING PROTEIN"/>
    <property type="match status" value="1"/>
</dbReference>
<dbReference type="InterPro" id="IPR001789">
    <property type="entry name" value="Sig_transdc_resp-reg_receiver"/>
</dbReference>
<gene>
    <name evidence="4" type="ORF">ACFPYI_00075</name>
</gene>
<dbReference type="Pfam" id="PF00072">
    <property type="entry name" value="Response_reg"/>
    <property type="match status" value="1"/>
</dbReference>
<dbReference type="PANTHER" id="PTHR44591">
    <property type="entry name" value="STRESS RESPONSE REGULATOR PROTEIN 1"/>
    <property type="match status" value="1"/>
</dbReference>
<dbReference type="Proteomes" id="UP001596099">
    <property type="component" value="Unassembled WGS sequence"/>
</dbReference>
<proteinExistence type="predicted"/>
<dbReference type="SUPFAM" id="SSF52172">
    <property type="entry name" value="CheY-like"/>
    <property type="match status" value="1"/>
</dbReference>
<sequence>MARDATRILHVDDDADFGELVSIFLKREEGTFEVVSETCVADGLDRLEQSRIDCVVCDYDMPGRNGLEFLEAVQESYPEIPFILFAGKGSEEIRQHSDQS</sequence>
<evidence type="ECO:0000256" key="2">
    <source>
        <dbReference type="PROSITE-ProRule" id="PRU00169"/>
    </source>
</evidence>
<dbReference type="AlphaFoldDB" id="A0ABD5RHD6"/>
<feature type="domain" description="Response regulatory" evidence="3">
    <location>
        <begin position="7"/>
        <end position="100"/>
    </location>
</feature>
<evidence type="ECO:0000259" key="3">
    <source>
        <dbReference type="PROSITE" id="PS50110"/>
    </source>
</evidence>
<evidence type="ECO:0000313" key="5">
    <source>
        <dbReference type="Proteomes" id="UP001596099"/>
    </source>
</evidence>
<dbReference type="Gene3D" id="3.40.50.2300">
    <property type="match status" value="1"/>
</dbReference>
<name>A0ABD5RHD6_9EURY</name>
<keyword evidence="1 2" id="KW-0597">Phosphoprotein</keyword>
<dbReference type="CDD" id="cd00156">
    <property type="entry name" value="REC"/>
    <property type="match status" value="1"/>
</dbReference>
<keyword evidence="5" id="KW-1185">Reference proteome</keyword>
<reference evidence="4 5" key="1">
    <citation type="journal article" date="2019" name="Int. J. Syst. Evol. Microbiol.">
        <title>The Global Catalogue of Microorganisms (GCM) 10K type strain sequencing project: providing services to taxonomists for standard genome sequencing and annotation.</title>
        <authorList>
            <consortium name="The Broad Institute Genomics Platform"/>
            <consortium name="The Broad Institute Genome Sequencing Center for Infectious Disease"/>
            <person name="Wu L."/>
            <person name="Ma J."/>
        </authorList>
    </citation>
    <scope>NUCLEOTIDE SEQUENCE [LARGE SCALE GENOMIC DNA]</scope>
    <source>
        <strain evidence="4 5">CGMCC 1.12543</strain>
    </source>
</reference>
<dbReference type="PROSITE" id="PS50110">
    <property type="entry name" value="RESPONSE_REGULATORY"/>
    <property type="match status" value="1"/>
</dbReference>